<reference evidence="7 8" key="1">
    <citation type="submission" date="2016-07" db="EMBL/GenBank/DDBJ databases">
        <title>Draft genome of Streptomyces diastatochromogenes.</title>
        <authorList>
            <person name="Podduturi R."/>
            <person name="Lukassen M.B."/>
            <person name="Clausen N."/>
            <person name="Nielsen J.L."/>
            <person name="Jorgensen N.O."/>
        </authorList>
    </citation>
    <scope>NUCLEOTIDE SEQUENCE [LARGE SCALE GENOMIC DNA]</scope>
    <source>
        <strain evidence="7 8">DSM 40608</strain>
    </source>
</reference>
<dbReference type="InterPro" id="IPR049445">
    <property type="entry name" value="TetR_SbtR-like_C"/>
</dbReference>
<dbReference type="PANTHER" id="PTHR30055">
    <property type="entry name" value="HTH-TYPE TRANSCRIPTIONAL REGULATOR RUTR"/>
    <property type="match status" value="1"/>
</dbReference>
<feature type="compositionally biased region" description="Basic and acidic residues" evidence="5">
    <location>
        <begin position="206"/>
        <end position="221"/>
    </location>
</feature>
<dbReference type="Proteomes" id="UP000215483">
    <property type="component" value="Unassembled WGS sequence"/>
</dbReference>
<dbReference type="InterPro" id="IPR001647">
    <property type="entry name" value="HTH_TetR"/>
</dbReference>
<dbReference type="RefSeq" id="WP_094222883.1">
    <property type="nucleotide sequence ID" value="NZ_MCGQ01000119.1"/>
</dbReference>
<evidence type="ECO:0000259" key="6">
    <source>
        <dbReference type="PROSITE" id="PS50977"/>
    </source>
</evidence>
<feature type="domain" description="HTH tetR-type" evidence="6">
    <location>
        <begin position="19"/>
        <end position="78"/>
    </location>
</feature>
<dbReference type="Pfam" id="PF21597">
    <property type="entry name" value="TetR_C_43"/>
    <property type="match status" value="1"/>
</dbReference>
<keyword evidence="1" id="KW-0805">Transcription regulation</keyword>
<dbReference type="OrthoDB" id="3192968at2"/>
<dbReference type="PANTHER" id="PTHR30055:SF234">
    <property type="entry name" value="HTH-TYPE TRANSCRIPTIONAL REGULATOR BETI"/>
    <property type="match status" value="1"/>
</dbReference>
<gene>
    <name evidence="7" type="ORF">BEK98_45565</name>
</gene>
<feature type="DNA-binding region" description="H-T-H motif" evidence="4">
    <location>
        <begin position="41"/>
        <end position="60"/>
    </location>
</feature>
<sequence>MTSRTTGEDRKPRLRADAARNRAQILAAARTAFRELGTAAPLDEIARRAGVNIATLYRRFPDREALVQQVVIDGFALVIEAAHQALDAAPQDALAAVEGFLLRLVDERDILVLPLIGGPVPTTREAAELQGRIAPLLEELLTHARAQGTIRPDATHMDLITTGAMACRPMPYLPAAQAAALATRHVRIFVDGLRPNGTRPLPPSPTHEELSVHLHTDPTES</sequence>
<dbReference type="AlphaFoldDB" id="A0A233RQB0"/>
<evidence type="ECO:0000313" key="8">
    <source>
        <dbReference type="Proteomes" id="UP000215483"/>
    </source>
</evidence>
<evidence type="ECO:0000256" key="2">
    <source>
        <dbReference type="ARBA" id="ARBA00023125"/>
    </source>
</evidence>
<keyword evidence="2 4" id="KW-0238">DNA-binding</keyword>
<proteinExistence type="predicted"/>
<organism evidence="7 8">
    <name type="scientific">Streptomyces diastatochromogenes</name>
    <dbReference type="NCBI Taxonomy" id="42236"/>
    <lineage>
        <taxon>Bacteria</taxon>
        <taxon>Bacillati</taxon>
        <taxon>Actinomycetota</taxon>
        <taxon>Actinomycetes</taxon>
        <taxon>Kitasatosporales</taxon>
        <taxon>Streptomycetaceae</taxon>
        <taxon>Streptomyces</taxon>
    </lineage>
</organism>
<evidence type="ECO:0000256" key="1">
    <source>
        <dbReference type="ARBA" id="ARBA00023015"/>
    </source>
</evidence>
<dbReference type="GO" id="GO:0000976">
    <property type="term" value="F:transcription cis-regulatory region binding"/>
    <property type="evidence" value="ECO:0007669"/>
    <property type="project" value="TreeGrafter"/>
</dbReference>
<dbReference type="SUPFAM" id="SSF48498">
    <property type="entry name" value="Tetracyclin repressor-like, C-terminal domain"/>
    <property type="match status" value="1"/>
</dbReference>
<dbReference type="SUPFAM" id="SSF46689">
    <property type="entry name" value="Homeodomain-like"/>
    <property type="match status" value="1"/>
</dbReference>
<name>A0A233RQB0_STRDA</name>
<keyword evidence="3" id="KW-0804">Transcription</keyword>
<dbReference type="GO" id="GO:0003700">
    <property type="term" value="F:DNA-binding transcription factor activity"/>
    <property type="evidence" value="ECO:0007669"/>
    <property type="project" value="TreeGrafter"/>
</dbReference>
<dbReference type="InterPro" id="IPR050109">
    <property type="entry name" value="HTH-type_TetR-like_transc_reg"/>
</dbReference>
<comment type="caution">
    <text evidence="7">The sequence shown here is derived from an EMBL/GenBank/DDBJ whole genome shotgun (WGS) entry which is preliminary data.</text>
</comment>
<dbReference type="Gene3D" id="1.10.357.10">
    <property type="entry name" value="Tetracycline Repressor, domain 2"/>
    <property type="match status" value="1"/>
</dbReference>
<dbReference type="EMBL" id="MCGQ01000119">
    <property type="protein sequence ID" value="OXY85593.1"/>
    <property type="molecule type" value="Genomic_DNA"/>
</dbReference>
<dbReference type="InterPro" id="IPR036271">
    <property type="entry name" value="Tet_transcr_reg_TetR-rel_C_sf"/>
</dbReference>
<dbReference type="PROSITE" id="PS50977">
    <property type="entry name" value="HTH_TETR_2"/>
    <property type="match status" value="1"/>
</dbReference>
<dbReference type="InterPro" id="IPR009057">
    <property type="entry name" value="Homeodomain-like_sf"/>
</dbReference>
<evidence type="ECO:0000256" key="5">
    <source>
        <dbReference type="SAM" id="MobiDB-lite"/>
    </source>
</evidence>
<keyword evidence="8" id="KW-1185">Reference proteome</keyword>
<feature type="region of interest" description="Disordered" evidence="5">
    <location>
        <begin position="196"/>
        <end position="221"/>
    </location>
</feature>
<dbReference type="Pfam" id="PF00440">
    <property type="entry name" value="TetR_N"/>
    <property type="match status" value="1"/>
</dbReference>
<evidence type="ECO:0000256" key="4">
    <source>
        <dbReference type="PROSITE-ProRule" id="PRU00335"/>
    </source>
</evidence>
<evidence type="ECO:0000256" key="3">
    <source>
        <dbReference type="ARBA" id="ARBA00023163"/>
    </source>
</evidence>
<protein>
    <recommendedName>
        <fullName evidence="6">HTH tetR-type domain-containing protein</fullName>
    </recommendedName>
</protein>
<dbReference type="PRINTS" id="PR00455">
    <property type="entry name" value="HTHTETR"/>
</dbReference>
<accession>A0A233RQB0</accession>
<evidence type="ECO:0000313" key="7">
    <source>
        <dbReference type="EMBL" id="OXY85593.1"/>
    </source>
</evidence>